<dbReference type="EMBL" id="RIAX01000010">
    <property type="protein sequence ID" value="RNF38749.1"/>
    <property type="molecule type" value="Genomic_DNA"/>
</dbReference>
<reference evidence="1 2" key="1">
    <citation type="journal article" date="2018" name="Int. J. Syst. Evol. Microbiol.">
        <title>Planococcus salinus sp. nov., a moderately halophilic bacterium isolated from a saline-alkali soil.</title>
        <authorList>
            <person name="Gan L."/>
        </authorList>
    </citation>
    <scope>NUCLEOTIDE SEQUENCE [LARGE SCALE GENOMIC DNA]</scope>
    <source>
        <strain evidence="1 2">LCB217</strain>
    </source>
</reference>
<dbReference type="PANTHER" id="PTHR39185">
    <property type="entry name" value="SWARMING MOTILITY PROTEIN SWRD"/>
    <property type="match status" value="1"/>
</dbReference>
<dbReference type="OrthoDB" id="9799862at2"/>
<comment type="caution">
    <text evidence="1">The sequence shown here is derived from an EMBL/GenBank/DDBJ whole genome shotgun (WGS) entry which is preliminary data.</text>
</comment>
<keyword evidence="2" id="KW-1185">Reference proteome</keyword>
<dbReference type="Pfam" id="PF06289">
    <property type="entry name" value="FlbD"/>
    <property type="match status" value="1"/>
</dbReference>
<evidence type="ECO:0008006" key="3">
    <source>
        <dbReference type="Google" id="ProtNLM"/>
    </source>
</evidence>
<evidence type="ECO:0000313" key="1">
    <source>
        <dbReference type="EMBL" id="RNF38749.1"/>
    </source>
</evidence>
<dbReference type="InterPro" id="IPR009384">
    <property type="entry name" value="SwrD-like"/>
</dbReference>
<accession>A0A3M8P508</accession>
<name>A0A3M8P508_9BACL</name>
<dbReference type="PANTHER" id="PTHR39185:SF1">
    <property type="entry name" value="SWARMING MOTILITY PROTEIN SWRD"/>
    <property type="match status" value="1"/>
</dbReference>
<protein>
    <recommendedName>
        <fullName evidence="3">Flagellar protein FlbD</fullName>
    </recommendedName>
</protein>
<organism evidence="1 2">
    <name type="scientific">Planococcus salinus</name>
    <dbReference type="NCBI Taxonomy" id="1848460"/>
    <lineage>
        <taxon>Bacteria</taxon>
        <taxon>Bacillati</taxon>
        <taxon>Bacillota</taxon>
        <taxon>Bacilli</taxon>
        <taxon>Bacillales</taxon>
        <taxon>Caryophanaceae</taxon>
        <taxon>Planococcus</taxon>
    </lineage>
</organism>
<sequence length="71" mass="8060">MIELTKLNQTKFTLNAVYIERLETTPDTVVTLVSGKKVHVLESAEQVAEQVTAYYRKINILPVLQEPDLSE</sequence>
<dbReference type="AlphaFoldDB" id="A0A3M8P508"/>
<evidence type="ECO:0000313" key="2">
    <source>
        <dbReference type="Proteomes" id="UP000275473"/>
    </source>
</evidence>
<dbReference type="RefSeq" id="WP_123166088.1">
    <property type="nucleotide sequence ID" value="NZ_RIAX01000010.1"/>
</dbReference>
<dbReference type="Proteomes" id="UP000275473">
    <property type="component" value="Unassembled WGS sequence"/>
</dbReference>
<proteinExistence type="predicted"/>
<gene>
    <name evidence="1" type="ORF">EEX84_13025</name>
</gene>